<dbReference type="EMBL" id="UOYO01000015">
    <property type="protein sequence ID" value="VAY86659.1"/>
    <property type="molecule type" value="Genomic_DNA"/>
</dbReference>
<reference evidence="1" key="1">
    <citation type="submission" date="2018-10" db="EMBL/GenBank/DDBJ databases">
        <authorList>
            <person name="Aoki K."/>
        </authorList>
    </citation>
    <scope>NUCLEOTIDE SEQUENCE</scope>
</reference>
<dbReference type="AlphaFoldDB" id="A0A3B1E4H4"/>
<gene>
    <name evidence="1" type="ORF">MNB_ARC-1_37</name>
</gene>
<name>A0A3B1E4H4_9ZZZZ</name>
<protein>
    <submittedName>
        <fullName evidence="1">Periplasmic protein</fullName>
    </submittedName>
</protein>
<organism evidence="1">
    <name type="scientific">hydrothermal vent metagenome</name>
    <dbReference type="NCBI Taxonomy" id="652676"/>
    <lineage>
        <taxon>unclassified sequences</taxon>
        <taxon>metagenomes</taxon>
        <taxon>ecological metagenomes</taxon>
    </lineage>
</organism>
<accession>A0A3B1E4H4</accession>
<evidence type="ECO:0000313" key="1">
    <source>
        <dbReference type="EMBL" id="VAY86659.1"/>
    </source>
</evidence>
<proteinExistence type="predicted"/>
<sequence>MINGITFDDISYKNISISKLDIQYDKSIVFKINNLNIYSSKTKSTVKIDSLLHLSYDGIEIKNLSISDQKLNLNGHVVFNLDDLIEQKTFKLVVKDIEFVFQPKLAPLKAKTLYIKYKDDNIILDFDKPTYNSIKLDKSFAVISNITSRKPAILDIKLQSTSLLQKDLLDILKFYNINLPLYQTYGNNKIITNITVPLNGNNKVKVFVDVKSIKSKIKINDIAVQIDELYVKVDKDIVQVDINIRQKEQNITINNTTNLYTNEYYGKVKIDKFQYKNLFEIKDEQFTYKIDTNKSTLVGYIDKYKLKYILNDNKHIIQIDKPKRLFDFIKIVDINSSKKTAVIIKSSDNFENIYISSNHLNIKFNELDYNKSSNQSYILPRITFYFLNGLINIKDYYVKYDTLNLQLNQYNINTILSYKKSSIYLRVDIRNKVLILKGSALSDKFINFTLQNKIFTDGFINIDMNGTFDSIDGKIELNHTVVKDAKILNNLIALVETTPALINPILALPTLFRLSGDKFDLNGYYIKYGLINFEYNTSGETFKIINSYTKSQIMDLKANGKIDVNKSNINMSVDVIFMKDYSKFFNSIPLVGYLVTGKDKNFMTQIDVSGSLSNPSFETHTVKNISHGSMNLLKRTLRLPFKLIEDALGIMLNKDKQ</sequence>